<keyword evidence="5 7" id="KW-1133">Transmembrane helix</keyword>
<dbReference type="AlphaFoldDB" id="A0A381UTE8"/>
<comment type="similarity">
    <text evidence="2">Belongs to the UPF0056 (MarC) family.</text>
</comment>
<gene>
    <name evidence="8" type="ORF">METZ01_LOCUS84270</name>
</gene>
<dbReference type="Pfam" id="PF01914">
    <property type="entry name" value="MarC"/>
    <property type="match status" value="1"/>
</dbReference>
<feature type="transmembrane region" description="Helical" evidence="7">
    <location>
        <begin position="12"/>
        <end position="30"/>
    </location>
</feature>
<feature type="transmembrane region" description="Helical" evidence="7">
    <location>
        <begin position="114"/>
        <end position="135"/>
    </location>
</feature>
<feature type="transmembrane region" description="Helical" evidence="7">
    <location>
        <begin position="36"/>
        <end position="55"/>
    </location>
</feature>
<evidence type="ECO:0000256" key="1">
    <source>
        <dbReference type="ARBA" id="ARBA00004651"/>
    </source>
</evidence>
<protein>
    <submittedName>
        <fullName evidence="8">Uncharacterized protein</fullName>
    </submittedName>
</protein>
<keyword evidence="4 7" id="KW-0812">Transmembrane</keyword>
<evidence type="ECO:0000256" key="6">
    <source>
        <dbReference type="ARBA" id="ARBA00023136"/>
    </source>
</evidence>
<evidence type="ECO:0000256" key="2">
    <source>
        <dbReference type="ARBA" id="ARBA00009784"/>
    </source>
</evidence>
<sequence>MVEHCNDNERRQIALKGVFTALVVLIIFTFLGRLVFSFFGITVSGFKIAGGILFFRTGIQMLESRVPRTRSTPKEETEAETKEDMAYTPIGIPLIAGPGAISSVMIFSSETDHWEYKLVLLGVISLVMGLTYIIFRMADNLTQRFGTIGLRITQRIMGLILMVIAVEFVIDGMGGVVMEWLKLA</sequence>
<evidence type="ECO:0000313" key="8">
    <source>
        <dbReference type="EMBL" id="SVA31416.1"/>
    </source>
</evidence>
<evidence type="ECO:0000256" key="7">
    <source>
        <dbReference type="SAM" id="Phobius"/>
    </source>
</evidence>
<feature type="transmembrane region" description="Helical" evidence="7">
    <location>
        <begin position="90"/>
        <end position="108"/>
    </location>
</feature>
<evidence type="ECO:0000256" key="3">
    <source>
        <dbReference type="ARBA" id="ARBA00022475"/>
    </source>
</evidence>
<proteinExistence type="inferred from homology"/>
<accession>A0A381UTE8</accession>
<reference evidence="8" key="1">
    <citation type="submission" date="2018-05" db="EMBL/GenBank/DDBJ databases">
        <authorList>
            <person name="Lanie J.A."/>
            <person name="Ng W.-L."/>
            <person name="Kazmierczak K.M."/>
            <person name="Andrzejewski T.M."/>
            <person name="Davidsen T.M."/>
            <person name="Wayne K.J."/>
            <person name="Tettelin H."/>
            <person name="Glass J.I."/>
            <person name="Rusch D."/>
            <person name="Podicherti R."/>
            <person name="Tsui H.-C.T."/>
            <person name="Winkler M.E."/>
        </authorList>
    </citation>
    <scope>NUCLEOTIDE SEQUENCE</scope>
</reference>
<dbReference type="NCBIfam" id="TIGR00427">
    <property type="entry name" value="NAAT family transporter"/>
    <property type="match status" value="1"/>
</dbReference>
<feature type="transmembrane region" description="Helical" evidence="7">
    <location>
        <begin position="156"/>
        <end position="178"/>
    </location>
</feature>
<dbReference type="InterPro" id="IPR002771">
    <property type="entry name" value="Multi_antbiot-R_MarC"/>
</dbReference>
<organism evidence="8">
    <name type="scientific">marine metagenome</name>
    <dbReference type="NCBI Taxonomy" id="408172"/>
    <lineage>
        <taxon>unclassified sequences</taxon>
        <taxon>metagenomes</taxon>
        <taxon>ecological metagenomes</taxon>
    </lineage>
</organism>
<keyword evidence="6 7" id="KW-0472">Membrane</keyword>
<dbReference type="PANTHER" id="PTHR33508:SF1">
    <property type="entry name" value="UPF0056 MEMBRANE PROTEIN YHCE"/>
    <property type="match status" value="1"/>
</dbReference>
<keyword evidence="3" id="KW-1003">Cell membrane</keyword>
<name>A0A381UTE8_9ZZZZ</name>
<dbReference type="GO" id="GO:0005886">
    <property type="term" value="C:plasma membrane"/>
    <property type="evidence" value="ECO:0007669"/>
    <property type="project" value="UniProtKB-SubCell"/>
</dbReference>
<comment type="subcellular location">
    <subcellularLocation>
        <location evidence="1">Cell membrane</location>
        <topology evidence="1">Multi-pass membrane protein</topology>
    </subcellularLocation>
</comment>
<dbReference type="EMBL" id="UINC01007102">
    <property type="protein sequence ID" value="SVA31416.1"/>
    <property type="molecule type" value="Genomic_DNA"/>
</dbReference>
<dbReference type="PANTHER" id="PTHR33508">
    <property type="entry name" value="UPF0056 MEMBRANE PROTEIN YHCE"/>
    <property type="match status" value="1"/>
</dbReference>
<evidence type="ECO:0000256" key="4">
    <source>
        <dbReference type="ARBA" id="ARBA00022692"/>
    </source>
</evidence>
<evidence type="ECO:0000256" key="5">
    <source>
        <dbReference type="ARBA" id="ARBA00022989"/>
    </source>
</evidence>